<proteinExistence type="predicted"/>
<protein>
    <submittedName>
        <fullName evidence="1">Uncharacterized protein</fullName>
    </submittedName>
</protein>
<dbReference type="EMBL" id="FNVO01000008">
    <property type="protein sequence ID" value="SEG67448.1"/>
    <property type="molecule type" value="Genomic_DNA"/>
</dbReference>
<evidence type="ECO:0000313" key="1">
    <source>
        <dbReference type="EMBL" id="SEG67448.1"/>
    </source>
</evidence>
<dbReference type="Proteomes" id="UP000236723">
    <property type="component" value="Unassembled WGS sequence"/>
</dbReference>
<keyword evidence="2" id="KW-1185">Reference proteome</keyword>
<evidence type="ECO:0000313" key="2">
    <source>
        <dbReference type="Proteomes" id="UP000236723"/>
    </source>
</evidence>
<accession>A0A1H6C3C9</accession>
<sequence>MNTDANERQEWVPPVVEQYDAGLEVTAYAWAADPRDEDW</sequence>
<name>A0A1H6C3C9_9ACTN</name>
<gene>
    <name evidence="1" type="ORF">SAMN04489712_108288</name>
</gene>
<organism evidence="1 2">
    <name type="scientific">Thermomonospora echinospora</name>
    <dbReference type="NCBI Taxonomy" id="1992"/>
    <lineage>
        <taxon>Bacteria</taxon>
        <taxon>Bacillati</taxon>
        <taxon>Actinomycetota</taxon>
        <taxon>Actinomycetes</taxon>
        <taxon>Streptosporangiales</taxon>
        <taxon>Thermomonosporaceae</taxon>
        <taxon>Thermomonospora</taxon>
    </lineage>
</organism>
<dbReference type="AlphaFoldDB" id="A0A1H6C3C9"/>
<reference evidence="2" key="1">
    <citation type="submission" date="2016-10" db="EMBL/GenBank/DDBJ databases">
        <authorList>
            <person name="Varghese N."/>
            <person name="Submissions S."/>
        </authorList>
    </citation>
    <scope>NUCLEOTIDE SEQUENCE [LARGE SCALE GENOMIC DNA]</scope>
    <source>
        <strain evidence="2">DSM 43163</strain>
    </source>
</reference>